<name>A0A9P0CWD5_9CUCU</name>
<sequence length="282" mass="31915">MAALNIPFMSPGKYQSCHEKLAGHIHNKACENMERAATEEANLARELGEVDDKGHPYITVVGDGARSKRSYNVNYNALSGVACVIGKITGKILFLGVRNKYCCICERAIAKNIQPIPYHKCYKNWDSTSTGMETDIIVEGFRCSLEMYGLIFLRLVGDGDSSMYNKLVKTRPYANTLVQKIECKNHLLRNFCRKLREISGKKRSTSKNCAVPIFLRKHVLKSILRIRTACSKAVLYRTNEEKPLTEKIQLLCKDLKNIPSHVFGEHSKCQEIGYFECKPNQS</sequence>
<dbReference type="OrthoDB" id="10069847at2759"/>
<evidence type="ECO:0000313" key="3">
    <source>
        <dbReference type="Proteomes" id="UP001153636"/>
    </source>
</evidence>
<protein>
    <recommendedName>
        <fullName evidence="1">Mutator-like transposase domain-containing protein</fullName>
    </recommendedName>
</protein>
<evidence type="ECO:0000259" key="1">
    <source>
        <dbReference type="Pfam" id="PF20700"/>
    </source>
</evidence>
<organism evidence="2 3">
    <name type="scientific">Psylliodes chrysocephalus</name>
    <dbReference type="NCBI Taxonomy" id="3402493"/>
    <lineage>
        <taxon>Eukaryota</taxon>
        <taxon>Metazoa</taxon>
        <taxon>Ecdysozoa</taxon>
        <taxon>Arthropoda</taxon>
        <taxon>Hexapoda</taxon>
        <taxon>Insecta</taxon>
        <taxon>Pterygota</taxon>
        <taxon>Neoptera</taxon>
        <taxon>Endopterygota</taxon>
        <taxon>Coleoptera</taxon>
        <taxon>Polyphaga</taxon>
        <taxon>Cucujiformia</taxon>
        <taxon>Chrysomeloidea</taxon>
        <taxon>Chrysomelidae</taxon>
        <taxon>Galerucinae</taxon>
        <taxon>Alticini</taxon>
        <taxon>Psylliodes</taxon>
    </lineage>
</organism>
<dbReference type="InterPro" id="IPR049012">
    <property type="entry name" value="Mutator_transp_dom"/>
</dbReference>
<evidence type="ECO:0000313" key="2">
    <source>
        <dbReference type="EMBL" id="CAH1109499.1"/>
    </source>
</evidence>
<dbReference type="AlphaFoldDB" id="A0A9P0CWD5"/>
<keyword evidence="3" id="KW-1185">Reference proteome</keyword>
<reference evidence="2" key="1">
    <citation type="submission" date="2022-01" db="EMBL/GenBank/DDBJ databases">
        <authorList>
            <person name="King R."/>
        </authorList>
    </citation>
    <scope>NUCLEOTIDE SEQUENCE</scope>
</reference>
<proteinExistence type="predicted"/>
<accession>A0A9P0CWD5</accession>
<feature type="domain" description="Mutator-like transposase" evidence="1">
    <location>
        <begin position="1"/>
        <end position="275"/>
    </location>
</feature>
<dbReference type="Pfam" id="PF20700">
    <property type="entry name" value="Mutator"/>
    <property type="match status" value="1"/>
</dbReference>
<dbReference type="Proteomes" id="UP001153636">
    <property type="component" value="Chromosome 4"/>
</dbReference>
<gene>
    <name evidence="2" type="ORF">PSYICH_LOCUS9734</name>
</gene>
<dbReference type="EMBL" id="OV651816">
    <property type="protein sequence ID" value="CAH1109499.1"/>
    <property type="molecule type" value="Genomic_DNA"/>
</dbReference>